<dbReference type="SMART" id="SM00345">
    <property type="entry name" value="HTH_GNTR"/>
    <property type="match status" value="1"/>
</dbReference>
<keyword evidence="3" id="KW-0804">Transcription</keyword>
<feature type="domain" description="HTH gntR-type" evidence="4">
    <location>
        <begin position="11"/>
        <end position="79"/>
    </location>
</feature>
<dbReference type="PANTHER" id="PTHR38445">
    <property type="entry name" value="HTH-TYPE TRANSCRIPTIONAL REPRESSOR YTRA"/>
    <property type="match status" value="1"/>
</dbReference>
<dbReference type="AlphaFoldDB" id="A0A6J4S1U7"/>
<evidence type="ECO:0000313" key="5">
    <source>
        <dbReference type="EMBL" id="CAA9487286.1"/>
    </source>
</evidence>
<dbReference type="EMBL" id="CADCVK010000289">
    <property type="protein sequence ID" value="CAA9487286.1"/>
    <property type="molecule type" value="Genomic_DNA"/>
</dbReference>
<evidence type="ECO:0000259" key="4">
    <source>
        <dbReference type="PROSITE" id="PS50949"/>
    </source>
</evidence>
<dbReference type="InterPro" id="IPR036388">
    <property type="entry name" value="WH-like_DNA-bd_sf"/>
</dbReference>
<gene>
    <name evidence="5" type="ORF">AVDCRST_MAG12-1882</name>
</gene>
<dbReference type="PROSITE" id="PS50949">
    <property type="entry name" value="HTH_GNTR"/>
    <property type="match status" value="1"/>
</dbReference>
<dbReference type="GO" id="GO:0003677">
    <property type="term" value="F:DNA binding"/>
    <property type="evidence" value="ECO:0007669"/>
    <property type="project" value="UniProtKB-KW"/>
</dbReference>
<evidence type="ECO:0000256" key="1">
    <source>
        <dbReference type="ARBA" id="ARBA00023015"/>
    </source>
</evidence>
<accession>A0A6J4S1U7</accession>
<organism evidence="5">
    <name type="scientific">uncultured Rubrobacteraceae bacterium</name>
    <dbReference type="NCBI Taxonomy" id="349277"/>
    <lineage>
        <taxon>Bacteria</taxon>
        <taxon>Bacillati</taxon>
        <taxon>Actinomycetota</taxon>
        <taxon>Rubrobacteria</taxon>
        <taxon>Rubrobacterales</taxon>
        <taxon>Rubrobacteraceae</taxon>
        <taxon>environmental samples</taxon>
    </lineage>
</organism>
<dbReference type="InterPro" id="IPR000524">
    <property type="entry name" value="Tscrpt_reg_HTH_GntR"/>
</dbReference>
<reference evidence="5" key="1">
    <citation type="submission" date="2020-02" db="EMBL/GenBank/DDBJ databases">
        <authorList>
            <person name="Meier V. D."/>
        </authorList>
    </citation>
    <scope>NUCLEOTIDE SEQUENCE</scope>
    <source>
        <strain evidence="5">AVDCRST_MAG12</strain>
    </source>
</reference>
<evidence type="ECO:0000256" key="2">
    <source>
        <dbReference type="ARBA" id="ARBA00023125"/>
    </source>
</evidence>
<dbReference type="SUPFAM" id="SSF46785">
    <property type="entry name" value="Winged helix' DNA-binding domain"/>
    <property type="match status" value="1"/>
</dbReference>
<name>A0A6J4S1U7_9ACTN</name>
<dbReference type="CDD" id="cd07377">
    <property type="entry name" value="WHTH_GntR"/>
    <property type="match status" value="1"/>
</dbReference>
<dbReference type="GO" id="GO:0003700">
    <property type="term" value="F:DNA-binding transcription factor activity"/>
    <property type="evidence" value="ECO:0007669"/>
    <property type="project" value="InterPro"/>
</dbReference>
<protein>
    <submittedName>
        <fullName evidence="5">Predicted transcriptional regulator of N-Acetylglucosamine utilization, GntR family</fullName>
    </submittedName>
</protein>
<dbReference type="PANTHER" id="PTHR38445:SF9">
    <property type="entry name" value="HTH-TYPE TRANSCRIPTIONAL REPRESSOR YTRA"/>
    <property type="match status" value="1"/>
</dbReference>
<keyword evidence="1" id="KW-0805">Transcription regulation</keyword>
<sequence>MNLQINSKSGVPVHLQLEQQIKHLIMTGSFEVGSRLPSIRAMAGFLRINRNTVARVFSDLEREGFVESRRGSGMYVLEPPMDAVEMKDDLLDRVIDLCAAQGLPVEDLAYALLARSGAGPREKSKILFVECTQEELEQFSDELEAQLPVDVERVLLEDLPERLSADGEPPWALAVTTFFHVHEVQESMEPLGVETVALLAEANLESLRRLTDLPAGTTVGVVGWGRTCMENLSRSLEGAGLDQLDFVQANVDESPEEALGAIQDVGAVVCASITARRLRELGAPEDLEIIEEDRTLDKGGVEMLGRILREARPTTP</sequence>
<evidence type="ECO:0000256" key="3">
    <source>
        <dbReference type="ARBA" id="ARBA00023163"/>
    </source>
</evidence>
<dbReference type="InterPro" id="IPR036390">
    <property type="entry name" value="WH_DNA-bd_sf"/>
</dbReference>
<proteinExistence type="predicted"/>
<dbReference type="Gene3D" id="1.10.10.10">
    <property type="entry name" value="Winged helix-like DNA-binding domain superfamily/Winged helix DNA-binding domain"/>
    <property type="match status" value="1"/>
</dbReference>
<dbReference type="Pfam" id="PF00392">
    <property type="entry name" value="GntR"/>
    <property type="match status" value="1"/>
</dbReference>
<keyword evidence="2" id="KW-0238">DNA-binding</keyword>